<dbReference type="Proteomes" id="UP000886881">
    <property type="component" value="Unassembled WGS sequence"/>
</dbReference>
<reference evidence="3" key="2">
    <citation type="journal article" date="2021" name="PeerJ">
        <title>Extensive microbial diversity within the chicken gut microbiome revealed by metagenomics and culture.</title>
        <authorList>
            <person name="Gilroy R."/>
            <person name="Ravi A."/>
            <person name="Getino M."/>
            <person name="Pursley I."/>
            <person name="Horton D.L."/>
            <person name="Alikhan N.F."/>
            <person name="Baker D."/>
            <person name="Gharbi K."/>
            <person name="Hall N."/>
            <person name="Watson M."/>
            <person name="Adriaenssens E.M."/>
            <person name="Foster-Nyarko E."/>
            <person name="Jarju S."/>
            <person name="Secka A."/>
            <person name="Antonio M."/>
            <person name="Oren A."/>
            <person name="Chaudhuri R.R."/>
            <person name="La Ragione R."/>
            <person name="Hildebrand F."/>
            <person name="Pallen M.J."/>
        </authorList>
    </citation>
    <scope>NUCLEOTIDE SEQUENCE</scope>
    <source>
        <strain evidence="3">ChiHecec2B26-709</strain>
    </source>
</reference>
<keyword evidence="3" id="KW-0418">Kinase</keyword>
<feature type="transmembrane region" description="Helical" evidence="1">
    <location>
        <begin position="85"/>
        <end position="106"/>
    </location>
</feature>
<evidence type="ECO:0000259" key="2">
    <source>
        <dbReference type="Pfam" id="PF06580"/>
    </source>
</evidence>
<feature type="transmembrane region" description="Helical" evidence="1">
    <location>
        <begin position="30"/>
        <end position="45"/>
    </location>
</feature>
<reference evidence="3" key="1">
    <citation type="submission" date="2020-10" db="EMBL/GenBank/DDBJ databases">
        <authorList>
            <person name="Gilroy R."/>
        </authorList>
    </citation>
    <scope>NUCLEOTIDE SEQUENCE</scope>
    <source>
        <strain evidence="3">ChiHecec2B26-709</strain>
    </source>
</reference>
<evidence type="ECO:0000256" key="1">
    <source>
        <dbReference type="SAM" id="Phobius"/>
    </source>
</evidence>
<keyword evidence="3" id="KW-0808">Transferase</keyword>
<dbReference type="PANTHER" id="PTHR34220">
    <property type="entry name" value="SENSOR HISTIDINE KINASE YPDA"/>
    <property type="match status" value="1"/>
</dbReference>
<feature type="transmembrane region" description="Helical" evidence="1">
    <location>
        <begin position="149"/>
        <end position="172"/>
    </location>
</feature>
<keyword evidence="1" id="KW-0812">Transmembrane</keyword>
<dbReference type="GO" id="GO:0016020">
    <property type="term" value="C:membrane"/>
    <property type="evidence" value="ECO:0007669"/>
    <property type="project" value="InterPro"/>
</dbReference>
<evidence type="ECO:0000313" key="4">
    <source>
        <dbReference type="Proteomes" id="UP000886881"/>
    </source>
</evidence>
<dbReference type="AlphaFoldDB" id="A0A9D1KGZ0"/>
<sequence length="371" mass="41664">MKNIWIIQIFALLHAAVSFGCRTIGIADDLLLTLLTMLMVVILCLRRATNMVYMSVAVILANIVGFCLGMGLAALFNLASLPDVAAHPLSTFICTQVIGLLVECFSRSSVSGIGGGRGLRWMLLAFVLIIILRLVIVTVNSDSGYTRNFFIEMILDYIFSCLAIVLVAEYAIRLREQAEKSAEEANLAHFKYLSLKQQVNPHFLFNSLNILDCMIQENSNREASEYTHKLAEVYRYMLRSEDEPVVKLREEMEFASKYMDLQKLRFAGGLELAVNIPDEDMSRSVIPCSVQLLVENALKHNAVSADNPLKIDIHTTRTSIVVTNDRRPKLTPPRSAGLGQKYLRQRYKDVAGKSIIVRESENRYTVILPLL</sequence>
<name>A0A9D1KGZ0_9BACT</name>
<protein>
    <submittedName>
        <fullName evidence="3">Histidine kinase</fullName>
    </submittedName>
</protein>
<feature type="domain" description="Signal transduction histidine kinase internal region" evidence="2">
    <location>
        <begin position="194"/>
        <end position="267"/>
    </location>
</feature>
<feature type="transmembrane region" description="Helical" evidence="1">
    <location>
        <begin position="52"/>
        <end position="79"/>
    </location>
</feature>
<dbReference type="GO" id="GO:0000155">
    <property type="term" value="F:phosphorelay sensor kinase activity"/>
    <property type="evidence" value="ECO:0007669"/>
    <property type="project" value="InterPro"/>
</dbReference>
<dbReference type="PANTHER" id="PTHR34220:SF7">
    <property type="entry name" value="SENSOR HISTIDINE KINASE YPDA"/>
    <property type="match status" value="1"/>
</dbReference>
<keyword evidence="1" id="KW-0472">Membrane</keyword>
<evidence type="ECO:0000313" key="3">
    <source>
        <dbReference type="EMBL" id="HIT46373.1"/>
    </source>
</evidence>
<feature type="transmembrane region" description="Helical" evidence="1">
    <location>
        <begin position="118"/>
        <end position="137"/>
    </location>
</feature>
<organism evidence="3 4">
    <name type="scientific">Candidatus Cryptobacteroides merdipullorum</name>
    <dbReference type="NCBI Taxonomy" id="2840771"/>
    <lineage>
        <taxon>Bacteria</taxon>
        <taxon>Pseudomonadati</taxon>
        <taxon>Bacteroidota</taxon>
        <taxon>Bacteroidia</taxon>
        <taxon>Bacteroidales</taxon>
        <taxon>Candidatus Cryptobacteroides</taxon>
    </lineage>
</organism>
<comment type="caution">
    <text evidence="3">The sequence shown here is derived from an EMBL/GenBank/DDBJ whole genome shotgun (WGS) entry which is preliminary data.</text>
</comment>
<gene>
    <name evidence="3" type="ORF">IAC35_00780</name>
</gene>
<dbReference type="EMBL" id="DVLC01000015">
    <property type="protein sequence ID" value="HIT46373.1"/>
    <property type="molecule type" value="Genomic_DNA"/>
</dbReference>
<dbReference type="PROSITE" id="PS51257">
    <property type="entry name" value="PROKAR_LIPOPROTEIN"/>
    <property type="match status" value="1"/>
</dbReference>
<proteinExistence type="predicted"/>
<dbReference type="Pfam" id="PF06580">
    <property type="entry name" value="His_kinase"/>
    <property type="match status" value="1"/>
</dbReference>
<dbReference type="InterPro" id="IPR010559">
    <property type="entry name" value="Sig_transdc_His_kin_internal"/>
</dbReference>
<keyword evidence="1" id="KW-1133">Transmembrane helix</keyword>
<accession>A0A9D1KGZ0</accession>
<dbReference type="InterPro" id="IPR050640">
    <property type="entry name" value="Bact_2-comp_sensor_kinase"/>
</dbReference>